<feature type="chain" id="PRO_5015059966" description="Secreted protein" evidence="1">
    <location>
        <begin position="23"/>
        <end position="92"/>
    </location>
</feature>
<accession>A0A1A8ZFF5</accession>
<evidence type="ECO:0008006" key="6">
    <source>
        <dbReference type="Google" id="ProtNLM"/>
    </source>
</evidence>
<dbReference type="AlphaFoldDB" id="A0A1A8ZFF5"/>
<evidence type="ECO:0000313" key="4">
    <source>
        <dbReference type="Proteomes" id="UP000078550"/>
    </source>
</evidence>
<organism evidence="2 5">
    <name type="scientific">Plasmodium ovale wallikeri</name>
    <dbReference type="NCBI Taxonomy" id="864142"/>
    <lineage>
        <taxon>Eukaryota</taxon>
        <taxon>Sar</taxon>
        <taxon>Alveolata</taxon>
        <taxon>Apicomplexa</taxon>
        <taxon>Aconoidasida</taxon>
        <taxon>Haemosporida</taxon>
        <taxon>Plasmodiidae</taxon>
        <taxon>Plasmodium</taxon>
        <taxon>Plasmodium (Plasmodium)</taxon>
    </lineage>
</organism>
<dbReference type="Proteomes" id="UP000078550">
    <property type="component" value="Unassembled WGS sequence"/>
</dbReference>
<dbReference type="EMBL" id="FLRD01000125">
    <property type="protein sequence ID" value="SBT42740.1"/>
    <property type="molecule type" value="Genomic_DNA"/>
</dbReference>
<keyword evidence="5" id="KW-1185">Reference proteome</keyword>
<sequence>MQRKAFWLAILPLPLFWAVKNGEEKWSLCKNVIPPAKRISFRVRSRRRGVGKYNKGTEKVPTGKNENIAKVSLSKGRHRRGRETRIGDWSIV</sequence>
<protein>
    <recommendedName>
        <fullName evidence="6">Secreted protein</fullName>
    </recommendedName>
</protein>
<reference evidence="2" key="2">
    <citation type="submission" date="2016-05" db="EMBL/GenBank/DDBJ databases">
        <authorList>
            <person name="Lavstsen T."/>
            <person name="Jespersen J.S."/>
        </authorList>
    </citation>
    <scope>NUCLEOTIDE SEQUENCE [LARGE SCALE GENOMIC DNA]</scope>
</reference>
<evidence type="ECO:0000313" key="5">
    <source>
        <dbReference type="Proteomes" id="UP000078555"/>
    </source>
</evidence>
<name>A0A1A8ZFF5_PLAOA</name>
<feature type="signal peptide" evidence="1">
    <location>
        <begin position="1"/>
        <end position="22"/>
    </location>
</feature>
<evidence type="ECO:0000313" key="3">
    <source>
        <dbReference type="EMBL" id="SBT43222.1"/>
    </source>
</evidence>
<gene>
    <name evidence="2" type="ORF">POVWA1_046520</name>
    <name evidence="3" type="ORF">POVWA2_045400</name>
</gene>
<evidence type="ECO:0000256" key="1">
    <source>
        <dbReference type="SAM" id="SignalP"/>
    </source>
</evidence>
<keyword evidence="1" id="KW-0732">Signal</keyword>
<reference evidence="4 5" key="1">
    <citation type="submission" date="2016-05" db="EMBL/GenBank/DDBJ databases">
        <authorList>
            <person name="Naeem Raeece"/>
        </authorList>
    </citation>
    <scope>NUCLEOTIDE SEQUENCE [LARGE SCALE GENOMIC DNA]</scope>
</reference>
<dbReference type="EMBL" id="FLRE01000166">
    <property type="protein sequence ID" value="SBT43222.1"/>
    <property type="molecule type" value="Genomic_DNA"/>
</dbReference>
<evidence type="ECO:0000313" key="2">
    <source>
        <dbReference type="EMBL" id="SBT42740.1"/>
    </source>
</evidence>
<dbReference type="Proteomes" id="UP000078555">
    <property type="component" value="Unassembled WGS sequence"/>
</dbReference>
<proteinExistence type="predicted"/>